<feature type="domain" description="BTB" evidence="2">
    <location>
        <begin position="133"/>
        <end position="210"/>
    </location>
</feature>
<evidence type="ECO:0000313" key="4">
    <source>
        <dbReference type="Proteomes" id="UP000789706"/>
    </source>
</evidence>
<protein>
    <submittedName>
        <fullName evidence="3">2576_t:CDS:1</fullName>
    </submittedName>
</protein>
<proteinExistence type="predicted"/>
<gene>
    <name evidence="3" type="ORF">DEBURN_LOCUS3739</name>
</gene>
<dbReference type="Pfam" id="PF00651">
    <property type="entry name" value="BTB"/>
    <property type="match status" value="1"/>
</dbReference>
<evidence type="ECO:0000256" key="1">
    <source>
        <dbReference type="SAM" id="MobiDB-lite"/>
    </source>
</evidence>
<feature type="region of interest" description="Disordered" evidence="1">
    <location>
        <begin position="18"/>
        <end position="39"/>
    </location>
</feature>
<dbReference type="InterPro" id="IPR011333">
    <property type="entry name" value="SKP1/BTB/POZ_sf"/>
</dbReference>
<dbReference type="EMBL" id="CAJVPK010000247">
    <property type="protein sequence ID" value="CAG8482472.1"/>
    <property type="molecule type" value="Genomic_DNA"/>
</dbReference>
<evidence type="ECO:0000259" key="2">
    <source>
        <dbReference type="PROSITE" id="PS50097"/>
    </source>
</evidence>
<comment type="caution">
    <text evidence="3">The sequence shown here is derived from an EMBL/GenBank/DDBJ whole genome shotgun (WGS) entry which is preliminary data.</text>
</comment>
<dbReference type="AlphaFoldDB" id="A0A9N8WAG6"/>
<sequence>MLDITGMLAESLEALNSNQSRISSASSSTTTTPTNPTFTINYDSSPSNYGLYEFYDYSSPTLNYDLDDRYSSTNTLSTLSSSTIDFVPTFDPNSRPPPPLLLPLETIDKDDIAFERLINLDDNIQVSYGKSNFDVIINIGEEPNIKKFRTHSVILSKRSSYFRTALSSRWAKKQERLDVSTLFDVLVASDELILEDFTDEIQKHIMHLESNLLKPNLIQRIITCYNNQSFNKLLRYLLKLIKIDPSFLISQNDIYLLQENILEFIMEESREQLDDWMKWNFIIKWGIGQQQNLVLADIDNWSKSDFEKLNKTIHSLLRFIRFSHIPRNYIVDQILPFISYFKEIDNETKPQYKFNLLYRMTQDDPLTYHEKCLKQEPTFVIVKARSPIEEGGGGPILIGGYNPVGFNNNYVNIDSPLSKQAFIFSFGDGKALEKARVSRVKTDWSRMVIDFSSISPSFGFDNLIVNFNDMKGTLLKSDILEYEIFQVLEP</sequence>
<accession>A0A9N8WAG6</accession>
<reference evidence="3" key="1">
    <citation type="submission" date="2021-06" db="EMBL/GenBank/DDBJ databases">
        <authorList>
            <person name="Kallberg Y."/>
            <person name="Tangrot J."/>
            <person name="Rosling A."/>
        </authorList>
    </citation>
    <scope>NUCLEOTIDE SEQUENCE</scope>
    <source>
        <strain evidence="3">AZ414A</strain>
    </source>
</reference>
<dbReference type="OrthoDB" id="2378989at2759"/>
<dbReference type="PROSITE" id="PS50097">
    <property type="entry name" value="BTB"/>
    <property type="match status" value="1"/>
</dbReference>
<organism evidence="3 4">
    <name type="scientific">Diversispora eburnea</name>
    <dbReference type="NCBI Taxonomy" id="1213867"/>
    <lineage>
        <taxon>Eukaryota</taxon>
        <taxon>Fungi</taxon>
        <taxon>Fungi incertae sedis</taxon>
        <taxon>Mucoromycota</taxon>
        <taxon>Glomeromycotina</taxon>
        <taxon>Glomeromycetes</taxon>
        <taxon>Diversisporales</taxon>
        <taxon>Diversisporaceae</taxon>
        <taxon>Diversispora</taxon>
    </lineage>
</organism>
<evidence type="ECO:0000313" key="3">
    <source>
        <dbReference type="EMBL" id="CAG8482472.1"/>
    </source>
</evidence>
<dbReference type="InterPro" id="IPR000210">
    <property type="entry name" value="BTB/POZ_dom"/>
</dbReference>
<dbReference type="SUPFAM" id="SSF54695">
    <property type="entry name" value="POZ domain"/>
    <property type="match status" value="1"/>
</dbReference>
<name>A0A9N8WAG6_9GLOM</name>
<keyword evidence="4" id="KW-1185">Reference proteome</keyword>
<dbReference type="CDD" id="cd18186">
    <property type="entry name" value="BTB_POZ_ZBTB_KLHL-like"/>
    <property type="match status" value="1"/>
</dbReference>
<dbReference type="Gene3D" id="3.30.710.10">
    <property type="entry name" value="Potassium Channel Kv1.1, Chain A"/>
    <property type="match status" value="1"/>
</dbReference>
<dbReference type="Proteomes" id="UP000789706">
    <property type="component" value="Unassembled WGS sequence"/>
</dbReference>